<evidence type="ECO:0000256" key="1">
    <source>
        <dbReference type="ARBA" id="ARBA00001933"/>
    </source>
</evidence>
<keyword evidence="3" id="KW-0663">Pyridoxal phosphate</keyword>
<evidence type="ECO:0000313" key="5">
    <source>
        <dbReference type="EMBL" id="WXB19650.1"/>
    </source>
</evidence>
<dbReference type="InterPro" id="IPR015422">
    <property type="entry name" value="PyrdxlP-dep_Trfase_small"/>
</dbReference>
<keyword evidence="5" id="KW-0032">Aminotransferase</keyword>
<dbReference type="RefSeq" id="WP_394829255.1">
    <property type="nucleotide sequence ID" value="NZ_CP089984.1"/>
</dbReference>
<organism evidence="5 6">
    <name type="scientific">Pendulispora albinea</name>
    <dbReference type="NCBI Taxonomy" id="2741071"/>
    <lineage>
        <taxon>Bacteria</taxon>
        <taxon>Pseudomonadati</taxon>
        <taxon>Myxococcota</taxon>
        <taxon>Myxococcia</taxon>
        <taxon>Myxococcales</taxon>
        <taxon>Sorangiineae</taxon>
        <taxon>Pendulisporaceae</taxon>
        <taxon>Pendulispora</taxon>
    </lineage>
</organism>
<dbReference type="Proteomes" id="UP001370348">
    <property type="component" value="Chromosome"/>
</dbReference>
<dbReference type="Gene3D" id="3.90.1150.10">
    <property type="entry name" value="Aspartate Aminotransferase, domain 1"/>
    <property type="match status" value="1"/>
</dbReference>
<gene>
    <name evidence="5" type="ORF">LZC94_20785</name>
</gene>
<dbReference type="SUPFAM" id="SSF53383">
    <property type="entry name" value="PLP-dependent transferases"/>
    <property type="match status" value="1"/>
</dbReference>
<evidence type="ECO:0000313" key="6">
    <source>
        <dbReference type="Proteomes" id="UP001370348"/>
    </source>
</evidence>
<sequence length="399" mass="43451">MQTADDAAYAGRHVQVDGVELLNFGGCSYLGLEQRTELRDGAIAAIRRYGTQFSFSRAYVQSPLYQQLEAALDAMTGGFALVAPSTTLAHIAALPVLVQPGDAVLVDLLTHASVHVASGLLGSTPVTSVPHNDIDRLDHKIARLANKYRRIWLLLDGLYSMHGDFAPLEPLRALMQKHPALHLYMDDAHATSWLGKHGRGWVLDNLSERDRVVVALSLNKAFSAGGSALILPTAQARATVRRCGGPMLFSGPVPPPMLGAAVASAELHLRPEFSDLQRDVMERIDLVLALAEQLGVHFVTEERSPIFFVHCGHLGAMVHLTRALRTRGIYVSPCPFPSVPTGQEGIRFTVSRHNTEEDIRYLMEALSIENRKLHEGQESGTIAIEHGLPPDPIETPVAS</sequence>
<evidence type="ECO:0000256" key="2">
    <source>
        <dbReference type="ARBA" id="ARBA00022679"/>
    </source>
</evidence>
<proteinExistence type="predicted"/>
<dbReference type="InterPro" id="IPR004839">
    <property type="entry name" value="Aminotransferase_I/II_large"/>
</dbReference>
<dbReference type="Pfam" id="PF00155">
    <property type="entry name" value="Aminotran_1_2"/>
    <property type="match status" value="1"/>
</dbReference>
<evidence type="ECO:0000256" key="3">
    <source>
        <dbReference type="ARBA" id="ARBA00022898"/>
    </source>
</evidence>
<accession>A0ABZ2MAU7</accession>
<dbReference type="EMBL" id="CP089984">
    <property type="protein sequence ID" value="WXB19650.1"/>
    <property type="molecule type" value="Genomic_DNA"/>
</dbReference>
<keyword evidence="2" id="KW-0808">Transferase</keyword>
<dbReference type="Gene3D" id="3.40.640.10">
    <property type="entry name" value="Type I PLP-dependent aspartate aminotransferase-like (Major domain)"/>
    <property type="match status" value="1"/>
</dbReference>
<dbReference type="InterPro" id="IPR050087">
    <property type="entry name" value="AON_synthase_class-II"/>
</dbReference>
<dbReference type="PANTHER" id="PTHR13693:SF100">
    <property type="entry name" value="8-AMINO-7-OXONONANOATE SYNTHASE"/>
    <property type="match status" value="1"/>
</dbReference>
<protein>
    <submittedName>
        <fullName evidence="5">Aminotransferase class I/II-fold pyridoxal phosphate-dependent enzyme</fullName>
    </submittedName>
</protein>
<dbReference type="PANTHER" id="PTHR13693">
    <property type="entry name" value="CLASS II AMINOTRANSFERASE/8-AMINO-7-OXONONANOATE SYNTHASE"/>
    <property type="match status" value="1"/>
</dbReference>
<feature type="domain" description="Aminotransferase class I/classII large" evidence="4">
    <location>
        <begin position="52"/>
        <end position="366"/>
    </location>
</feature>
<comment type="cofactor">
    <cofactor evidence="1">
        <name>pyridoxal 5'-phosphate</name>
        <dbReference type="ChEBI" id="CHEBI:597326"/>
    </cofactor>
</comment>
<evidence type="ECO:0000259" key="4">
    <source>
        <dbReference type="Pfam" id="PF00155"/>
    </source>
</evidence>
<name>A0ABZ2MAU7_9BACT</name>
<dbReference type="InterPro" id="IPR015421">
    <property type="entry name" value="PyrdxlP-dep_Trfase_major"/>
</dbReference>
<dbReference type="InterPro" id="IPR015424">
    <property type="entry name" value="PyrdxlP-dep_Trfase"/>
</dbReference>
<dbReference type="GO" id="GO:0008483">
    <property type="term" value="F:transaminase activity"/>
    <property type="evidence" value="ECO:0007669"/>
    <property type="project" value="UniProtKB-KW"/>
</dbReference>
<reference evidence="5 6" key="1">
    <citation type="submission" date="2021-12" db="EMBL/GenBank/DDBJ databases">
        <title>Discovery of the Pendulisporaceae a myxobacterial family with distinct sporulation behavior and unique specialized metabolism.</title>
        <authorList>
            <person name="Garcia R."/>
            <person name="Popoff A."/>
            <person name="Bader C.D."/>
            <person name="Loehr J."/>
            <person name="Walesch S."/>
            <person name="Walt C."/>
            <person name="Boldt J."/>
            <person name="Bunk B."/>
            <person name="Haeckl F.J.F.P.J."/>
            <person name="Gunesch A.P."/>
            <person name="Birkelbach J."/>
            <person name="Nuebel U."/>
            <person name="Pietschmann T."/>
            <person name="Bach T."/>
            <person name="Mueller R."/>
        </authorList>
    </citation>
    <scope>NUCLEOTIDE SEQUENCE [LARGE SCALE GENOMIC DNA]</scope>
    <source>
        <strain evidence="5 6">MSr11954</strain>
    </source>
</reference>
<keyword evidence="6" id="KW-1185">Reference proteome</keyword>